<feature type="non-terminal residue" evidence="2">
    <location>
        <position position="66"/>
    </location>
</feature>
<feature type="non-terminal residue" evidence="2">
    <location>
        <position position="1"/>
    </location>
</feature>
<accession>A0A6J4PMV4</accession>
<feature type="compositionally biased region" description="Basic and acidic residues" evidence="1">
    <location>
        <begin position="46"/>
        <end position="66"/>
    </location>
</feature>
<evidence type="ECO:0000313" key="2">
    <source>
        <dbReference type="EMBL" id="CAA9419754.1"/>
    </source>
</evidence>
<protein>
    <submittedName>
        <fullName evidence="2">Uncharacterized protein</fullName>
    </submittedName>
</protein>
<dbReference type="AntiFam" id="ANF00095">
    <property type="entry name" value="Shadow ORF (opposite ABC transporters)"/>
</dbReference>
<gene>
    <name evidence="2" type="ORF">AVDCRST_MAG66-2571</name>
</gene>
<reference evidence="2" key="1">
    <citation type="submission" date="2020-02" db="EMBL/GenBank/DDBJ databases">
        <authorList>
            <person name="Meier V. D."/>
        </authorList>
    </citation>
    <scope>NUCLEOTIDE SEQUENCE</scope>
    <source>
        <strain evidence="2">AVDCRST_MAG66</strain>
    </source>
</reference>
<name>A0A6J4PMV4_9PSEU</name>
<proteinExistence type="predicted"/>
<feature type="region of interest" description="Disordered" evidence="1">
    <location>
        <begin position="43"/>
        <end position="66"/>
    </location>
</feature>
<organism evidence="2">
    <name type="scientific">uncultured Pseudonocardia sp</name>
    <dbReference type="NCBI Taxonomy" id="211455"/>
    <lineage>
        <taxon>Bacteria</taxon>
        <taxon>Bacillati</taxon>
        <taxon>Actinomycetota</taxon>
        <taxon>Actinomycetes</taxon>
        <taxon>Pseudonocardiales</taxon>
        <taxon>Pseudonocardiaceae</taxon>
        <taxon>Pseudonocardia</taxon>
        <taxon>environmental samples</taxon>
    </lineage>
</organism>
<feature type="compositionally biased region" description="Basic and acidic residues" evidence="1">
    <location>
        <begin position="7"/>
        <end position="19"/>
    </location>
</feature>
<dbReference type="AlphaFoldDB" id="A0A6J4PMV4"/>
<feature type="region of interest" description="Disordered" evidence="1">
    <location>
        <begin position="1"/>
        <end position="29"/>
    </location>
</feature>
<dbReference type="EMBL" id="CADCUS010000376">
    <property type="protein sequence ID" value="CAA9419754.1"/>
    <property type="molecule type" value="Genomic_DNA"/>
</dbReference>
<sequence length="66" mass="7564">VLALEPDAARRRLDQPEHGPRRRRLPAARLADERERLPLLQVEGDAVDRPDRAHVVAEDDARPDRI</sequence>
<evidence type="ECO:0000256" key="1">
    <source>
        <dbReference type="SAM" id="MobiDB-lite"/>
    </source>
</evidence>